<comment type="cofactor">
    <cofactor evidence="8">
        <name>Mg(2+)</name>
        <dbReference type="ChEBI" id="CHEBI:18420"/>
    </cofactor>
</comment>
<dbReference type="InterPro" id="IPR013482">
    <property type="entry name" value="Molybde_CF_guanTrfase"/>
</dbReference>
<evidence type="ECO:0000256" key="2">
    <source>
        <dbReference type="ARBA" id="ARBA00022679"/>
    </source>
</evidence>
<keyword evidence="1 8" id="KW-0963">Cytoplasm</keyword>
<organism evidence="10 11">
    <name type="scientific">Parasulfuritortus cantonensis</name>
    <dbReference type="NCBI Taxonomy" id="2528202"/>
    <lineage>
        <taxon>Bacteria</taxon>
        <taxon>Pseudomonadati</taxon>
        <taxon>Pseudomonadota</taxon>
        <taxon>Betaproteobacteria</taxon>
        <taxon>Nitrosomonadales</taxon>
        <taxon>Thiobacillaceae</taxon>
        <taxon>Parasulfuritortus</taxon>
    </lineage>
</organism>
<dbReference type="GO" id="GO:0005525">
    <property type="term" value="F:GTP binding"/>
    <property type="evidence" value="ECO:0007669"/>
    <property type="project" value="UniProtKB-UniRule"/>
</dbReference>
<dbReference type="Proteomes" id="UP000295443">
    <property type="component" value="Unassembled WGS sequence"/>
</dbReference>
<name>A0A4R1B847_9PROT</name>
<comment type="subcellular location">
    <subcellularLocation>
        <location evidence="8">Cytoplasm</location>
    </subcellularLocation>
</comment>
<dbReference type="SUPFAM" id="SSF53448">
    <property type="entry name" value="Nucleotide-diphospho-sugar transferases"/>
    <property type="match status" value="1"/>
</dbReference>
<reference evidence="10 11" key="1">
    <citation type="submission" date="2019-03" db="EMBL/GenBank/DDBJ databases">
        <title>Genome sequence of Thiobacillaceae bacterium LSR1, a sulfur-oxidizing bacterium isolated from freshwater sediment.</title>
        <authorList>
            <person name="Li S."/>
        </authorList>
    </citation>
    <scope>NUCLEOTIDE SEQUENCE [LARGE SCALE GENOMIC DNA]</scope>
    <source>
        <strain evidence="10 11">LSR1</strain>
    </source>
</reference>
<evidence type="ECO:0000256" key="1">
    <source>
        <dbReference type="ARBA" id="ARBA00022490"/>
    </source>
</evidence>
<evidence type="ECO:0000256" key="3">
    <source>
        <dbReference type="ARBA" id="ARBA00022723"/>
    </source>
</evidence>
<proteinExistence type="inferred from homology"/>
<comment type="subunit">
    <text evidence="8">Monomer.</text>
</comment>
<dbReference type="Gene3D" id="3.90.550.10">
    <property type="entry name" value="Spore Coat Polysaccharide Biosynthesis Protein SpsA, Chain A"/>
    <property type="match status" value="1"/>
</dbReference>
<keyword evidence="11" id="KW-1185">Reference proteome</keyword>
<dbReference type="NCBIfam" id="TIGR02665">
    <property type="entry name" value="molyb_mobA"/>
    <property type="match status" value="1"/>
</dbReference>
<keyword evidence="4 8" id="KW-0547">Nucleotide-binding</keyword>
<comment type="domain">
    <text evidence="8">The N-terminal domain determines nucleotide recognition and specific binding, while the C-terminal domain determines the specific binding to the target protein.</text>
</comment>
<dbReference type="GO" id="GO:0061603">
    <property type="term" value="F:molybdenum cofactor guanylyltransferase activity"/>
    <property type="evidence" value="ECO:0007669"/>
    <property type="project" value="UniProtKB-EC"/>
</dbReference>
<dbReference type="OrthoDB" id="9788394at2"/>
<evidence type="ECO:0000313" key="11">
    <source>
        <dbReference type="Proteomes" id="UP000295443"/>
    </source>
</evidence>
<dbReference type="InterPro" id="IPR025877">
    <property type="entry name" value="MobA-like_NTP_Trfase"/>
</dbReference>
<evidence type="ECO:0000313" key="10">
    <source>
        <dbReference type="EMBL" id="TCJ12958.1"/>
    </source>
</evidence>
<dbReference type="AlphaFoldDB" id="A0A4R1B847"/>
<dbReference type="PANTHER" id="PTHR19136:SF81">
    <property type="entry name" value="MOLYBDENUM COFACTOR GUANYLYLTRANSFERASE"/>
    <property type="match status" value="1"/>
</dbReference>
<dbReference type="EMBL" id="SJZB01000042">
    <property type="protein sequence ID" value="TCJ12958.1"/>
    <property type="molecule type" value="Genomic_DNA"/>
</dbReference>
<keyword evidence="6 8" id="KW-0342">GTP-binding</keyword>
<sequence>MTPAVAAVVLAGGRGRRMDARDKGLVELGGRPLVAWVVERLRPQVGEIVVSANRNLAEYARLGCPVVPDDRPDQPGPLAGILAAGRRCSADWLLVAPCDTPFLPADLVARLLGEAAARGVALVRAGDPERVHYAVMLMRRSLLDDLAAALAEGERRVQGWQARHPHADVRFAEAELFFNVNDAAQLARAEVMARSACQIPDID</sequence>
<dbReference type="GO" id="GO:0046872">
    <property type="term" value="F:metal ion binding"/>
    <property type="evidence" value="ECO:0007669"/>
    <property type="project" value="UniProtKB-KW"/>
</dbReference>
<dbReference type="PANTHER" id="PTHR19136">
    <property type="entry name" value="MOLYBDENUM COFACTOR GUANYLYLTRANSFERASE"/>
    <property type="match status" value="1"/>
</dbReference>
<feature type="binding site" evidence="8">
    <location>
        <position position="99"/>
    </location>
    <ligand>
        <name>Mg(2+)</name>
        <dbReference type="ChEBI" id="CHEBI:18420"/>
    </ligand>
</feature>
<evidence type="ECO:0000259" key="9">
    <source>
        <dbReference type="Pfam" id="PF12804"/>
    </source>
</evidence>
<dbReference type="GO" id="GO:0005737">
    <property type="term" value="C:cytoplasm"/>
    <property type="evidence" value="ECO:0007669"/>
    <property type="project" value="UniProtKB-SubCell"/>
</dbReference>
<dbReference type="EC" id="2.7.7.77" evidence="8"/>
<keyword evidence="10" id="KW-0548">Nucleotidyltransferase</keyword>
<comment type="function">
    <text evidence="8">Transfers a GMP moiety from GTP to Mo-molybdopterin (Mo-MPT) cofactor (Moco or molybdenum cofactor) to form Mo-molybdopterin guanine dinucleotide (Mo-MGD) cofactor.</text>
</comment>
<feature type="binding site" evidence="8">
    <location>
        <position position="23"/>
    </location>
    <ligand>
        <name>GTP</name>
        <dbReference type="ChEBI" id="CHEBI:37565"/>
    </ligand>
</feature>
<dbReference type="Pfam" id="PF12804">
    <property type="entry name" value="NTP_transf_3"/>
    <property type="match status" value="1"/>
</dbReference>
<feature type="domain" description="MobA-like NTP transferase" evidence="9">
    <location>
        <begin position="7"/>
        <end position="159"/>
    </location>
</feature>
<dbReference type="GO" id="GO:1902758">
    <property type="term" value="P:bis(molybdopterin guanine dinucleotide)molybdenum biosynthetic process"/>
    <property type="evidence" value="ECO:0007669"/>
    <property type="project" value="TreeGrafter"/>
</dbReference>
<evidence type="ECO:0000256" key="8">
    <source>
        <dbReference type="HAMAP-Rule" id="MF_00316"/>
    </source>
</evidence>
<dbReference type="CDD" id="cd02503">
    <property type="entry name" value="MobA"/>
    <property type="match status" value="1"/>
</dbReference>
<comment type="caution">
    <text evidence="8">Lacks conserved residue(s) required for the propagation of feature annotation.</text>
</comment>
<dbReference type="HAMAP" id="MF_00316">
    <property type="entry name" value="MobA"/>
    <property type="match status" value="1"/>
</dbReference>
<evidence type="ECO:0000256" key="5">
    <source>
        <dbReference type="ARBA" id="ARBA00022842"/>
    </source>
</evidence>
<keyword evidence="5 8" id="KW-0460">Magnesium</keyword>
<evidence type="ECO:0000256" key="7">
    <source>
        <dbReference type="ARBA" id="ARBA00023150"/>
    </source>
</evidence>
<feature type="binding site" evidence="8">
    <location>
        <begin position="10"/>
        <end position="12"/>
    </location>
    <ligand>
        <name>GTP</name>
        <dbReference type="ChEBI" id="CHEBI:37565"/>
    </ligand>
</feature>
<comment type="caution">
    <text evidence="10">The sequence shown here is derived from an EMBL/GenBank/DDBJ whole genome shotgun (WGS) entry which is preliminary data.</text>
</comment>
<dbReference type="RefSeq" id="WP_131447914.1">
    <property type="nucleotide sequence ID" value="NZ_SJZB01000042.1"/>
</dbReference>
<dbReference type="InterPro" id="IPR029044">
    <property type="entry name" value="Nucleotide-diphossugar_trans"/>
</dbReference>
<comment type="similarity">
    <text evidence="8">Belongs to the MobA family.</text>
</comment>
<comment type="catalytic activity">
    <reaction evidence="8">
        <text>Mo-molybdopterin + GTP + H(+) = Mo-molybdopterin guanine dinucleotide + diphosphate</text>
        <dbReference type="Rhea" id="RHEA:34243"/>
        <dbReference type="ChEBI" id="CHEBI:15378"/>
        <dbReference type="ChEBI" id="CHEBI:33019"/>
        <dbReference type="ChEBI" id="CHEBI:37565"/>
        <dbReference type="ChEBI" id="CHEBI:71302"/>
        <dbReference type="ChEBI" id="CHEBI:71310"/>
        <dbReference type="EC" id="2.7.7.77"/>
    </reaction>
</comment>
<keyword evidence="7 8" id="KW-0501">Molybdenum cofactor biosynthesis</keyword>
<protein>
    <recommendedName>
        <fullName evidence="8">Molybdenum cofactor guanylyltransferase</fullName>
        <shortName evidence="8">MoCo guanylyltransferase</shortName>
        <ecNumber evidence="8">2.7.7.77</ecNumber>
    </recommendedName>
    <alternativeName>
        <fullName evidence="8">GTP:molybdopterin guanylyltransferase</fullName>
    </alternativeName>
    <alternativeName>
        <fullName evidence="8">Mo-MPT guanylyltransferase</fullName>
    </alternativeName>
    <alternativeName>
        <fullName evidence="8">Molybdopterin guanylyltransferase</fullName>
    </alternativeName>
    <alternativeName>
        <fullName evidence="8">Molybdopterin-guanine dinucleotide synthase</fullName>
        <shortName evidence="8">MGD synthase</shortName>
    </alternativeName>
</protein>
<accession>A0A4R1B847</accession>
<keyword evidence="3 8" id="KW-0479">Metal-binding</keyword>
<feature type="binding site" evidence="8">
    <location>
        <position position="69"/>
    </location>
    <ligand>
        <name>GTP</name>
        <dbReference type="ChEBI" id="CHEBI:37565"/>
    </ligand>
</feature>
<keyword evidence="2 8" id="KW-0808">Transferase</keyword>
<gene>
    <name evidence="8 10" type="primary">mobA</name>
    <name evidence="10" type="ORF">EZJ19_12100</name>
</gene>
<evidence type="ECO:0000256" key="6">
    <source>
        <dbReference type="ARBA" id="ARBA00023134"/>
    </source>
</evidence>
<evidence type="ECO:0000256" key="4">
    <source>
        <dbReference type="ARBA" id="ARBA00022741"/>
    </source>
</evidence>
<feature type="binding site" evidence="8">
    <location>
        <position position="99"/>
    </location>
    <ligand>
        <name>GTP</name>
        <dbReference type="ChEBI" id="CHEBI:37565"/>
    </ligand>
</feature>